<dbReference type="Proteomes" id="UP000644192">
    <property type="component" value="Unassembled WGS sequence"/>
</dbReference>
<organism evidence="12 16">
    <name type="scientific">Pseudomonas aeruginosa</name>
    <dbReference type="NCBI Taxonomy" id="287"/>
    <lineage>
        <taxon>Bacteria</taxon>
        <taxon>Pseudomonadati</taxon>
        <taxon>Pseudomonadota</taxon>
        <taxon>Gammaproteobacteria</taxon>
        <taxon>Pseudomonadales</taxon>
        <taxon>Pseudomonadaceae</taxon>
        <taxon>Pseudomonas</taxon>
    </lineage>
</organism>
<dbReference type="Proteomes" id="UP000433532">
    <property type="component" value="Unassembled WGS sequence"/>
</dbReference>
<dbReference type="InterPro" id="IPR012827">
    <property type="entry name" value="Hemerythrin_metal-bd"/>
</dbReference>
<evidence type="ECO:0000313" key="13">
    <source>
        <dbReference type="EMBL" id="WOS75251.1"/>
    </source>
</evidence>
<reference evidence="11 15" key="3">
    <citation type="submission" date="2017-05" db="EMBL/GenBank/DDBJ databases">
        <authorList>
            <person name="Song R."/>
            <person name="Chenine A.L."/>
            <person name="Ruprecht R.M."/>
        </authorList>
    </citation>
    <scope>NUCLEOTIDE SEQUENCE [LARGE SCALE GENOMIC DNA]</scope>
    <source>
        <strain evidence="11 15">S567_C10_BS</strain>
    </source>
</reference>
<name>A0A072ZI31_PSEAI</name>
<reference evidence="14" key="1">
    <citation type="submission" date="2015-06" db="EMBL/GenBank/DDBJ databases">
        <authorList>
            <person name="Radhakrishnan Rajesh"/>
            <person name="Underwood Anthony"/>
            <person name="Al-Shahib Ali"/>
        </authorList>
    </citation>
    <scope>NUCLEOTIDE SEQUENCE [LARGE SCALE GENOMIC DNA]</scope>
    <source>
        <strain evidence="14">P19_London_7_VIM_2_05_10</strain>
    </source>
</reference>
<dbReference type="PANTHER" id="PTHR37164">
    <property type="entry name" value="BACTERIOHEMERYTHRIN"/>
    <property type="match status" value="1"/>
</dbReference>
<dbReference type="EMBL" id="WOAD01000001">
    <property type="protein sequence ID" value="MUI33602.1"/>
    <property type="molecule type" value="Genomic_DNA"/>
</dbReference>
<dbReference type="eggNOG" id="COG2703">
    <property type="taxonomic scope" value="Bacteria"/>
</dbReference>
<dbReference type="EMBL" id="NFFZ01000020">
    <property type="protein sequence ID" value="OTI56836.1"/>
    <property type="molecule type" value="Genomic_DNA"/>
</dbReference>
<proteinExistence type="inferred from homology"/>
<reference evidence="10" key="7">
    <citation type="submission" date="2020-01" db="EMBL/GenBank/DDBJ databases">
        <title>Bacteria Cultured from War Wounds Associated with the Conflict in Eastern Ukraine.</title>
        <authorList>
            <person name="Snesrud E."/>
            <person name="Galac M.R."/>
            <person name="Mc Gann P."/>
            <person name="Valentine K."/>
            <person name="Viacheslav K."/>
        </authorList>
    </citation>
    <scope>NUCLEOTIDE SEQUENCE</scope>
    <source>
        <strain evidence="10">VNMU148</strain>
    </source>
</reference>
<dbReference type="Pfam" id="PF01814">
    <property type="entry name" value="Hemerythrin"/>
    <property type="match status" value="1"/>
</dbReference>
<dbReference type="InterPro" id="IPR012312">
    <property type="entry name" value="Hemerythrin-like"/>
</dbReference>
<reference evidence="9 17" key="6">
    <citation type="submission" date="2019-11" db="EMBL/GenBank/DDBJ databases">
        <title>Genomes of ocular Pseudomonas aeruginosa isolates.</title>
        <authorList>
            <person name="Khan M."/>
            <person name="Rice S.A."/>
            <person name="Willcox M.D.P."/>
            <person name="Stapleton F."/>
        </authorList>
    </citation>
    <scope>NUCLEOTIDE SEQUENCE [LARGE SCALE GENOMIC DNA]</scope>
    <source>
        <strain evidence="9 17">PA221</strain>
    </source>
</reference>
<comment type="subunit">
    <text evidence="6">Monomer.</text>
</comment>
<reference evidence="13" key="8">
    <citation type="submission" date="2023-06" db="EMBL/GenBank/DDBJ databases">
        <authorList>
            <consortium name="Clinical and Environmental Microbiology Branch: Whole genome sequencing antimicrobial resistance pathogens in the healthcare setting"/>
        </authorList>
    </citation>
    <scope>NUCLEOTIDE SEQUENCE</scope>
    <source>
        <strain evidence="13">2021CK-01020</strain>
    </source>
</reference>
<dbReference type="EMBL" id="NSNE01000002">
    <property type="protein sequence ID" value="RPM21646.1"/>
    <property type="molecule type" value="Genomic_DNA"/>
</dbReference>
<dbReference type="HAMAP" id="MF_00556">
    <property type="entry name" value="Hemerythrin"/>
    <property type="match status" value="1"/>
</dbReference>
<evidence type="ECO:0000313" key="9">
    <source>
        <dbReference type="EMBL" id="MUI33602.1"/>
    </source>
</evidence>
<evidence type="ECO:0000313" key="8">
    <source>
        <dbReference type="EMBL" id="CRO72782.1"/>
    </source>
</evidence>
<evidence type="ECO:0000256" key="3">
    <source>
        <dbReference type="ARBA" id="ARBA00022621"/>
    </source>
</evidence>
<dbReference type="Proteomes" id="UP000284767">
    <property type="component" value="Unassembled WGS sequence"/>
</dbReference>
<reference evidence="13" key="9">
    <citation type="submission" date="2023-10" db="EMBL/GenBank/DDBJ databases">
        <title>Pathogen: clinical or host-associated sample.</title>
        <authorList>
            <person name="Hergert J."/>
            <person name="Casey R."/>
            <person name="Wagner J."/>
            <person name="Young E.L."/>
            <person name="Oakeson K.F."/>
        </authorList>
    </citation>
    <scope>NUCLEOTIDE SEQUENCE</scope>
    <source>
        <strain evidence="13">2021CK-01020</strain>
    </source>
</reference>
<feature type="binding site" evidence="6">
    <location>
        <position position="76"/>
    </location>
    <ligand>
        <name>Fe cation</name>
        <dbReference type="ChEBI" id="CHEBI:24875"/>
        <label>2</label>
    </ligand>
</feature>
<evidence type="ECO:0000313" key="10">
    <source>
        <dbReference type="EMBL" id="MZZ14703.1"/>
    </source>
</evidence>
<dbReference type="Proteomes" id="UP001297540">
    <property type="component" value="Chromosome"/>
</dbReference>
<feature type="domain" description="Hemerythrin-like" evidence="7">
    <location>
        <begin position="12"/>
        <end position="125"/>
    </location>
</feature>
<evidence type="ECO:0000313" key="12">
    <source>
        <dbReference type="EMBL" id="RPM21646.1"/>
    </source>
</evidence>
<evidence type="ECO:0000256" key="6">
    <source>
        <dbReference type="HAMAP-Rule" id="MF_00556"/>
    </source>
</evidence>
<accession>A0A072ZI31</accession>
<evidence type="ECO:0000256" key="1">
    <source>
        <dbReference type="ARBA" id="ARBA00010587"/>
    </source>
</evidence>
<evidence type="ECO:0000313" key="17">
    <source>
        <dbReference type="Proteomes" id="UP000433532"/>
    </source>
</evidence>
<dbReference type="GO" id="GO:0005344">
    <property type="term" value="F:oxygen carrier activity"/>
    <property type="evidence" value="ECO:0007669"/>
    <property type="project" value="UniProtKB-UniRule"/>
</dbReference>
<dbReference type="Gene3D" id="1.20.120.50">
    <property type="entry name" value="Hemerythrin-like"/>
    <property type="match status" value="1"/>
</dbReference>
<dbReference type="NCBIfam" id="NF002007">
    <property type="entry name" value="PRK00808.1"/>
    <property type="match status" value="1"/>
</dbReference>
<feature type="binding site" evidence="6">
    <location>
        <position position="21"/>
    </location>
    <ligand>
        <name>Fe cation</name>
        <dbReference type="ChEBI" id="CHEBI:24875"/>
        <label>1</label>
    </ligand>
</feature>
<dbReference type="Proteomes" id="UP000045039">
    <property type="component" value="Unassembled WGS sequence"/>
</dbReference>
<feature type="binding site" evidence="6">
    <location>
        <position position="61"/>
    </location>
    <ligand>
        <name>Fe cation</name>
        <dbReference type="ChEBI" id="CHEBI:24875"/>
        <label>1</label>
    </ligand>
</feature>
<protein>
    <recommendedName>
        <fullName evidence="6">Bacteriohemerythrin</fullName>
    </recommendedName>
</protein>
<dbReference type="CDD" id="cd12107">
    <property type="entry name" value="Hemerythrin"/>
    <property type="match status" value="1"/>
</dbReference>
<dbReference type="PANTHER" id="PTHR37164:SF1">
    <property type="entry name" value="BACTERIOHEMERYTHRIN"/>
    <property type="match status" value="1"/>
</dbReference>
<comment type="function">
    <text evidence="6">Oxygen-binding protein. May be involved in a storage mechanism or for delivery to oxygen-requiring enzymes. The oxygen-binding site contains two iron atoms.</text>
</comment>
<keyword evidence="4 6" id="KW-0479">Metal-binding</keyword>
<accession>A0A1S1BYK5</accession>
<evidence type="ECO:0000256" key="4">
    <source>
        <dbReference type="ARBA" id="ARBA00022723"/>
    </source>
</evidence>
<keyword evidence="5 6" id="KW-0408">Iron</keyword>
<dbReference type="EMBL" id="WXZT01000014">
    <property type="protein sequence ID" value="MZZ14703.1"/>
    <property type="molecule type" value="Genomic_DNA"/>
</dbReference>
<dbReference type="OMA" id="AKHFKHE"/>
<dbReference type="InterPro" id="IPR050669">
    <property type="entry name" value="Hemerythrin"/>
</dbReference>
<evidence type="ECO:0000313" key="11">
    <source>
        <dbReference type="EMBL" id="OTI56836.1"/>
    </source>
</evidence>
<dbReference type="EMBL" id="CVVU01000144">
    <property type="protein sequence ID" value="CRO72782.1"/>
    <property type="molecule type" value="Genomic_DNA"/>
</dbReference>
<feature type="binding site" evidence="6">
    <location>
        <position position="115"/>
    </location>
    <ligand>
        <name>Fe cation</name>
        <dbReference type="ChEBI" id="CHEBI:24875"/>
        <label>2</label>
    </ligand>
</feature>
<dbReference type="NCBIfam" id="NF033749">
    <property type="entry name" value="bact_hemeryth"/>
    <property type="match status" value="1"/>
</dbReference>
<keyword evidence="2 6" id="KW-0813">Transport</keyword>
<dbReference type="GO" id="GO:0005506">
    <property type="term" value="F:iron ion binding"/>
    <property type="evidence" value="ECO:0007669"/>
    <property type="project" value="UniProtKB-UniRule"/>
</dbReference>
<evidence type="ECO:0000256" key="5">
    <source>
        <dbReference type="ARBA" id="ARBA00023004"/>
    </source>
</evidence>
<dbReference type="NCBIfam" id="TIGR02481">
    <property type="entry name" value="hemeryth_dom"/>
    <property type="match status" value="1"/>
</dbReference>
<feature type="binding site" evidence="6">
    <location>
        <position position="57"/>
    </location>
    <ligand>
        <name>Fe cation</name>
        <dbReference type="ChEBI" id="CHEBI:24875"/>
        <label>1</label>
    </ligand>
</feature>
<feature type="binding site" evidence="6">
    <location>
        <position position="120"/>
    </location>
    <ligand>
        <name>Fe cation</name>
        <dbReference type="ChEBI" id="CHEBI:24875"/>
        <label>1</label>
    </ligand>
</feature>
<dbReference type="EMBL" id="CP136986">
    <property type="protein sequence ID" value="WOS75251.1"/>
    <property type="molecule type" value="Genomic_DNA"/>
</dbReference>
<sequence>MAHLVWQDDLNTGIQVIDNQHKRIVEMINHLHDAQQGKEHAAIAEVIEELVDYTLSHFAFEETLMEDAGYQFSRAHKKIHELFIRRVSEYRVRFQAGEDVGDELKGLLSRWLFNHIRNDDAGYVDAVRHSMSELVKDKSEGGWLSRSMKRFFG</sequence>
<feature type="binding site" evidence="6">
    <location>
        <position position="61"/>
    </location>
    <ligand>
        <name>Fe cation</name>
        <dbReference type="ChEBI" id="CHEBI:24875"/>
        <label>2</label>
    </ligand>
</feature>
<keyword evidence="3 6" id="KW-0561">Oxygen transport</keyword>
<evidence type="ECO:0000313" key="16">
    <source>
        <dbReference type="Proteomes" id="UP000284767"/>
    </source>
</evidence>
<dbReference type="RefSeq" id="WP_003087637.1">
    <property type="nucleotide sequence ID" value="NZ_AP014622.1"/>
</dbReference>
<evidence type="ECO:0000313" key="15">
    <source>
        <dbReference type="Proteomes" id="UP000194857"/>
    </source>
</evidence>
<feature type="binding site" evidence="6">
    <location>
        <position position="80"/>
    </location>
    <ligand>
        <name>Fe cation</name>
        <dbReference type="ChEBI" id="CHEBI:24875"/>
        <label>2</label>
    </ligand>
</feature>
<evidence type="ECO:0000256" key="2">
    <source>
        <dbReference type="ARBA" id="ARBA00022448"/>
    </source>
</evidence>
<dbReference type="InterPro" id="IPR023504">
    <property type="entry name" value="Bacteriohemerythrin-like"/>
</dbReference>
<comment type="similarity">
    <text evidence="1 6">Belongs to the hemerythrin family.</text>
</comment>
<dbReference type="SMR" id="A0A072ZI31"/>
<reference evidence="8" key="2">
    <citation type="submission" date="2015-06" db="EMBL/GenBank/DDBJ databases">
        <authorList>
            <person name="Radhakrishnan R."/>
            <person name="Underwood A."/>
            <person name="Al-Shahib A."/>
        </authorList>
    </citation>
    <scope>NUCLEOTIDE SEQUENCE</scope>
    <source>
        <strain evidence="8">P19_London_7_VIM_2_05_10</strain>
    </source>
</reference>
<dbReference type="AlphaFoldDB" id="A0A072ZI31"/>
<reference evidence="12 16" key="5">
    <citation type="submission" date="2019-01" db="EMBL/GenBank/DDBJ databases">
        <title>The Pseudomonas aeruginosa pan-genome provides new insights on its population structure, horizontal gene transfer and pathogenicity.</title>
        <authorList>
            <person name="Freschi L."/>
            <person name="Vincent A.T."/>
            <person name="Jeukens J."/>
            <person name="Emond-Rheault J.-G."/>
            <person name="Kukavica-Ibrulj I."/>
            <person name="Dupont M.-J."/>
            <person name="Charette S.J."/>
            <person name="Boyle B."/>
            <person name="Levesque R.C."/>
        </authorList>
    </citation>
    <scope>NUCLEOTIDE SEQUENCE [LARGE SCALE GENOMIC DNA]</scope>
    <source>
        <strain evidence="12 16">PA-W36</strain>
    </source>
</reference>
<dbReference type="InterPro" id="IPR035938">
    <property type="entry name" value="Hemerythrin-like_sf"/>
</dbReference>
<dbReference type="Proteomes" id="UP000194857">
    <property type="component" value="Unassembled WGS sequence"/>
</dbReference>
<dbReference type="SUPFAM" id="SSF47188">
    <property type="entry name" value="Hemerythrin-like"/>
    <property type="match status" value="1"/>
</dbReference>
<evidence type="ECO:0000313" key="14">
    <source>
        <dbReference type="Proteomes" id="UP000045039"/>
    </source>
</evidence>
<gene>
    <name evidence="11" type="ORF">CAZ10_29065</name>
    <name evidence="9" type="ORF">GNQ48_01190</name>
    <name evidence="10" type="ORF">GUL26_20870</name>
    <name evidence="12" type="ORF">IPC1295_05110</name>
    <name evidence="13" type="ORF">L4V69_22380</name>
    <name evidence="8" type="ORF">PAERUG_P19_London_7_VIM_2_05_10_02379</name>
</gene>
<dbReference type="InterPro" id="IPR016131">
    <property type="entry name" value="Haemerythrin_Fe_BS"/>
</dbReference>
<dbReference type="KEGG" id="paeb:NCGM1900_4894"/>
<feature type="binding site" evidence="6">
    <location>
        <position position="120"/>
    </location>
    <ligand>
        <name>Fe cation</name>
        <dbReference type="ChEBI" id="CHEBI:24875"/>
        <label>2</label>
    </ligand>
</feature>
<dbReference type="PROSITE" id="PS00550">
    <property type="entry name" value="HEMERYTHRINS"/>
    <property type="match status" value="1"/>
</dbReference>
<evidence type="ECO:0000259" key="7">
    <source>
        <dbReference type="Pfam" id="PF01814"/>
    </source>
</evidence>
<reference evidence="12 16" key="4">
    <citation type="submission" date="2017-08" db="EMBL/GenBank/DDBJ databases">
        <authorList>
            <person name="Feschi L."/>
            <person name="Jeukens J."/>
            <person name="Emond-Rheault J.-G."/>
            <person name="Kukavica-Ibrulj I."/>
            <person name="Boyle B."/>
            <person name="Levesque R.C."/>
        </authorList>
    </citation>
    <scope>NUCLEOTIDE SEQUENCE [LARGE SCALE GENOMIC DNA]</scope>
    <source>
        <strain evidence="12 16">PA-W36</strain>
    </source>
</reference>